<proteinExistence type="predicted"/>
<reference evidence="2 3" key="1">
    <citation type="submission" date="2024-01" db="EMBL/GenBank/DDBJ databases">
        <title>The genome of the rayed Mediterranean limpet Patella caerulea (Linnaeus, 1758).</title>
        <authorList>
            <person name="Anh-Thu Weber A."/>
            <person name="Halstead-Nussloch G."/>
        </authorList>
    </citation>
    <scope>NUCLEOTIDE SEQUENCE [LARGE SCALE GENOMIC DNA]</scope>
    <source>
        <strain evidence="2">AATW-2023a</strain>
        <tissue evidence="2">Whole specimen</tissue>
    </source>
</reference>
<evidence type="ECO:0000259" key="1">
    <source>
        <dbReference type="Pfam" id="PF20700"/>
    </source>
</evidence>
<keyword evidence="3" id="KW-1185">Reference proteome</keyword>
<evidence type="ECO:0000313" key="3">
    <source>
        <dbReference type="Proteomes" id="UP001347796"/>
    </source>
</evidence>
<gene>
    <name evidence="2" type="ORF">SNE40_014245</name>
</gene>
<feature type="domain" description="Mutator-like transposase" evidence="1">
    <location>
        <begin position="7"/>
        <end position="278"/>
    </location>
</feature>
<dbReference type="InterPro" id="IPR049012">
    <property type="entry name" value="Mutator_transp_dom"/>
</dbReference>
<sequence>MDFPASLEKEAFSKHLGKIQSASREEANDHLSIDVAKIVRNAYVEADQSLANKDVINIAVACDGTWHKRGFTSHYNVTTITDLLTGLILDYEVMCNYCPGCAKNKMDRNSAEYEHWYAQHKTSCQINHPGSSKSMESSAAVILFQRSVVKFNFRYTTLLNDGDRSVFNAIVSLNDNTGRYGENHTVSNEDCITHISKRMKNGLDSVVQKCKIQGHVIDGKGRLTKDRVRALKNYYGRAVKDNSGDLEAMYEATWATFFHYLADKPRHNHCPEGPKSWCWYNRQLAERVVSPVRDSNSQPLSKEVSEAILPVYKRLCDKNLLKRCLRRATQNVNESINQIIWK</sequence>
<organism evidence="2 3">
    <name type="scientific">Patella caerulea</name>
    <name type="common">Rayed Mediterranean limpet</name>
    <dbReference type="NCBI Taxonomy" id="87958"/>
    <lineage>
        <taxon>Eukaryota</taxon>
        <taxon>Metazoa</taxon>
        <taxon>Spiralia</taxon>
        <taxon>Lophotrochozoa</taxon>
        <taxon>Mollusca</taxon>
        <taxon>Gastropoda</taxon>
        <taxon>Patellogastropoda</taxon>
        <taxon>Patelloidea</taxon>
        <taxon>Patellidae</taxon>
        <taxon>Patella</taxon>
    </lineage>
</organism>
<dbReference type="Proteomes" id="UP001347796">
    <property type="component" value="Unassembled WGS sequence"/>
</dbReference>
<dbReference type="EMBL" id="JAZGQO010000010">
    <property type="protein sequence ID" value="KAK6175868.1"/>
    <property type="molecule type" value="Genomic_DNA"/>
</dbReference>
<dbReference type="AlphaFoldDB" id="A0AAN8JKT5"/>
<evidence type="ECO:0000313" key="2">
    <source>
        <dbReference type="EMBL" id="KAK6175868.1"/>
    </source>
</evidence>
<accession>A0AAN8JKT5</accession>
<name>A0AAN8JKT5_PATCE</name>
<dbReference type="Pfam" id="PF20700">
    <property type="entry name" value="Mutator"/>
    <property type="match status" value="1"/>
</dbReference>
<comment type="caution">
    <text evidence="2">The sequence shown here is derived from an EMBL/GenBank/DDBJ whole genome shotgun (WGS) entry which is preliminary data.</text>
</comment>
<protein>
    <recommendedName>
        <fullName evidence="1">Mutator-like transposase domain-containing protein</fullName>
    </recommendedName>
</protein>